<dbReference type="EMBL" id="KE125598">
    <property type="protein sequence ID" value="EPB67708.1"/>
    <property type="molecule type" value="Genomic_DNA"/>
</dbReference>
<name>A0A0D6L9B4_9BILA</name>
<gene>
    <name evidence="1" type="ORF">ANCCEY_13206</name>
</gene>
<proteinExistence type="predicted"/>
<sequence>MESVIQKGVTSKTMSVVSSAIVGFESFRAPTEGEYEPMHPSHPEVVGRPPKLDAQAKAIIGRVKMFSKELKRQLGDEARGTIFDVPAKLTALACGVSRSTVFTADTSGGFAHKAIPRTRKASTYDRKHRRNVAMRKYGEEWGDRVRHFIHDRLKQEQDITIAQLGEAYPDFKMLITTLHTFLKGLGFSYRISKGQRFIFERADLVSKRAPTYPA</sequence>
<evidence type="ECO:0000313" key="2">
    <source>
        <dbReference type="Proteomes" id="UP000054495"/>
    </source>
</evidence>
<organism evidence="1 2">
    <name type="scientific">Ancylostoma ceylanicum</name>
    <dbReference type="NCBI Taxonomy" id="53326"/>
    <lineage>
        <taxon>Eukaryota</taxon>
        <taxon>Metazoa</taxon>
        <taxon>Ecdysozoa</taxon>
        <taxon>Nematoda</taxon>
        <taxon>Chromadorea</taxon>
        <taxon>Rhabditida</taxon>
        <taxon>Rhabditina</taxon>
        <taxon>Rhabditomorpha</taxon>
        <taxon>Strongyloidea</taxon>
        <taxon>Ancylostomatidae</taxon>
        <taxon>Ancylostomatinae</taxon>
        <taxon>Ancylostoma</taxon>
    </lineage>
</organism>
<accession>A0A0D6L9B4</accession>
<dbReference type="AlphaFoldDB" id="A0A0D6L9B4"/>
<protein>
    <submittedName>
        <fullName evidence="1">Uncharacterized protein</fullName>
    </submittedName>
</protein>
<keyword evidence="2" id="KW-1185">Reference proteome</keyword>
<reference evidence="1 2" key="1">
    <citation type="submission" date="2013-05" db="EMBL/GenBank/DDBJ databases">
        <title>Draft genome of the parasitic nematode Anyclostoma ceylanicum.</title>
        <authorList>
            <person name="Mitreva M."/>
        </authorList>
    </citation>
    <scope>NUCLEOTIDE SEQUENCE [LARGE SCALE GENOMIC DNA]</scope>
</reference>
<dbReference type="Proteomes" id="UP000054495">
    <property type="component" value="Unassembled WGS sequence"/>
</dbReference>
<evidence type="ECO:0000313" key="1">
    <source>
        <dbReference type="EMBL" id="EPB67708.1"/>
    </source>
</evidence>